<evidence type="ECO:0000256" key="2">
    <source>
        <dbReference type="SAM" id="MobiDB-lite"/>
    </source>
</evidence>
<dbReference type="GO" id="GO:0006310">
    <property type="term" value="P:DNA recombination"/>
    <property type="evidence" value="ECO:0007669"/>
    <property type="project" value="UniProtKB-KW"/>
</dbReference>
<evidence type="ECO:0000256" key="1">
    <source>
        <dbReference type="ARBA" id="ARBA00023172"/>
    </source>
</evidence>
<feature type="region of interest" description="Disordered" evidence="2">
    <location>
        <begin position="1"/>
        <end position="20"/>
    </location>
</feature>
<evidence type="ECO:0000313" key="4">
    <source>
        <dbReference type="EMBL" id="GID10613.1"/>
    </source>
</evidence>
<dbReference type="EMBL" id="BOMB01000008">
    <property type="protein sequence ID" value="GID10613.1"/>
    <property type="molecule type" value="Genomic_DNA"/>
</dbReference>
<reference evidence="4" key="1">
    <citation type="submission" date="2021-01" db="EMBL/GenBank/DDBJ databases">
        <title>Whole genome shotgun sequence of Actinocatenispora rupis NBRC 107355.</title>
        <authorList>
            <person name="Komaki H."/>
            <person name="Tamura T."/>
        </authorList>
    </citation>
    <scope>NUCLEOTIDE SEQUENCE</scope>
    <source>
        <strain evidence="4">NBRC 107355</strain>
    </source>
</reference>
<sequence>MPTPDDRGFKHRGDGDTREVPIPPELVRILREHIADFGLADDGRLFRSERGNVVSGSNYFRVWQTARPIALRPDQVESPVAARPYDLRHAAVSLWLNAGVPATEVAERAGHTVDVLLKVYAKCIDGQRDVINKRIEDALSDVA</sequence>
<keyword evidence="1" id="KW-0233">DNA recombination</keyword>
<dbReference type="SUPFAM" id="SSF56349">
    <property type="entry name" value="DNA breaking-rejoining enzymes"/>
    <property type="match status" value="1"/>
</dbReference>
<dbReference type="GO" id="GO:0015074">
    <property type="term" value="P:DNA integration"/>
    <property type="evidence" value="ECO:0007669"/>
    <property type="project" value="InterPro"/>
</dbReference>
<feature type="domain" description="Tyr recombinase" evidence="3">
    <location>
        <begin position="1"/>
        <end position="134"/>
    </location>
</feature>
<dbReference type="Proteomes" id="UP000612808">
    <property type="component" value="Unassembled WGS sequence"/>
</dbReference>
<dbReference type="Gene3D" id="1.10.443.10">
    <property type="entry name" value="Intergrase catalytic core"/>
    <property type="match status" value="1"/>
</dbReference>
<name>A0A8J3IXR9_9ACTN</name>
<dbReference type="GO" id="GO:0003677">
    <property type="term" value="F:DNA binding"/>
    <property type="evidence" value="ECO:0007669"/>
    <property type="project" value="InterPro"/>
</dbReference>
<keyword evidence="5" id="KW-1185">Reference proteome</keyword>
<protein>
    <recommendedName>
        <fullName evidence="3">Tyr recombinase domain-containing protein</fullName>
    </recommendedName>
</protein>
<gene>
    <name evidence="4" type="ORF">Aru02nite_15020</name>
</gene>
<dbReference type="InterPro" id="IPR011010">
    <property type="entry name" value="DNA_brk_join_enz"/>
</dbReference>
<proteinExistence type="predicted"/>
<evidence type="ECO:0000259" key="3">
    <source>
        <dbReference type="PROSITE" id="PS51898"/>
    </source>
</evidence>
<dbReference type="InterPro" id="IPR013762">
    <property type="entry name" value="Integrase-like_cat_sf"/>
</dbReference>
<feature type="compositionally biased region" description="Basic and acidic residues" evidence="2">
    <location>
        <begin position="1"/>
        <end position="19"/>
    </location>
</feature>
<accession>A0A8J3IXR9</accession>
<organism evidence="4 5">
    <name type="scientific">Actinocatenispora rupis</name>
    <dbReference type="NCBI Taxonomy" id="519421"/>
    <lineage>
        <taxon>Bacteria</taxon>
        <taxon>Bacillati</taxon>
        <taxon>Actinomycetota</taxon>
        <taxon>Actinomycetes</taxon>
        <taxon>Micromonosporales</taxon>
        <taxon>Micromonosporaceae</taxon>
        <taxon>Actinocatenispora</taxon>
    </lineage>
</organism>
<dbReference type="InterPro" id="IPR002104">
    <property type="entry name" value="Integrase_catalytic"/>
</dbReference>
<comment type="caution">
    <text evidence="4">The sequence shown here is derived from an EMBL/GenBank/DDBJ whole genome shotgun (WGS) entry which is preliminary data.</text>
</comment>
<evidence type="ECO:0000313" key="5">
    <source>
        <dbReference type="Proteomes" id="UP000612808"/>
    </source>
</evidence>
<dbReference type="AlphaFoldDB" id="A0A8J3IXR9"/>
<dbReference type="PROSITE" id="PS51898">
    <property type="entry name" value="TYR_RECOMBINASE"/>
    <property type="match status" value="1"/>
</dbReference>